<dbReference type="Proteomes" id="UP000783863">
    <property type="component" value="Unassembled WGS sequence"/>
</dbReference>
<protein>
    <submittedName>
        <fullName evidence="6">Uncharacterized protein</fullName>
    </submittedName>
</protein>
<proteinExistence type="predicted"/>
<dbReference type="InterPro" id="IPR058674">
    <property type="entry name" value="DUF8054_N"/>
</dbReference>
<feature type="domain" description="DUF8054" evidence="4">
    <location>
        <begin position="262"/>
        <end position="302"/>
    </location>
</feature>
<evidence type="ECO:0000313" key="7">
    <source>
        <dbReference type="Proteomes" id="UP000783863"/>
    </source>
</evidence>
<keyword evidence="2" id="KW-0472">Membrane</keyword>
<dbReference type="Pfam" id="PF26238">
    <property type="entry name" value="DUF8054_M"/>
    <property type="match status" value="1"/>
</dbReference>
<feature type="domain" description="DUF8054" evidence="3">
    <location>
        <begin position="8"/>
        <end position="86"/>
    </location>
</feature>
<dbReference type="InterPro" id="IPR058775">
    <property type="entry name" value="DUF8054_M"/>
</dbReference>
<keyword evidence="7" id="KW-1185">Reference proteome</keyword>
<keyword evidence="2" id="KW-1133">Transmembrane helix</keyword>
<accession>A0A8J7YBD7</accession>
<feature type="domain" description="DUF8054" evidence="5">
    <location>
        <begin position="140"/>
        <end position="259"/>
    </location>
</feature>
<feature type="region of interest" description="Disordered" evidence="1">
    <location>
        <begin position="91"/>
        <end position="126"/>
    </location>
</feature>
<evidence type="ECO:0000259" key="3">
    <source>
        <dbReference type="Pfam" id="PF26236"/>
    </source>
</evidence>
<evidence type="ECO:0000259" key="4">
    <source>
        <dbReference type="Pfam" id="PF26237"/>
    </source>
</evidence>
<dbReference type="AlphaFoldDB" id="A0A8J7YBD7"/>
<gene>
    <name evidence="6" type="ORF">EGD98_04475</name>
</gene>
<dbReference type="InterPro" id="IPR058675">
    <property type="entry name" value="DUF8054_C"/>
</dbReference>
<keyword evidence="2" id="KW-0812">Transmembrane</keyword>
<dbReference type="Pfam" id="PF26237">
    <property type="entry name" value="DUF8054_C"/>
    <property type="match status" value="1"/>
</dbReference>
<evidence type="ECO:0000259" key="5">
    <source>
        <dbReference type="Pfam" id="PF26238"/>
    </source>
</evidence>
<comment type="caution">
    <text evidence="6">The sequence shown here is derived from an EMBL/GenBank/DDBJ whole genome shotgun (WGS) entry which is preliminary data.</text>
</comment>
<dbReference type="RefSeq" id="WP_220587153.1">
    <property type="nucleotide sequence ID" value="NZ_RKLQ01000001.1"/>
</dbReference>
<organism evidence="6 7">
    <name type="scientific">Haloarcula salinisoli</name>
    <dbReference type="NCBI Taxonomy" id="2487746"/>
    <lineage>
        <taxon>Archaea</taxon>
        <taxon>Methanobacteriati</taxon>
        <taxon>Methanobacteriota</taxon>
        <taxon>Stenosarchaea group</taxon>
        <taxon>Halobacteria</taxon>
        <taxon>Halobacteriales</taxon>
        <taxon>Haloarculaceae</taxon>
        <taxon>Haloarcula</taxon>
    </lineage>
</organism>
<evidence type="ECO:0000313" key="6">
    <source>
        <dbReference type="EMBL" id="MBX0302925.1"/>
    </source>
</evidence>
<name>A0A8J7YBD7_9EURY</name>
<evidence type="ECO:0000256" key="1">
    <source>
        <dbReference type="SAM" id="MobiDB-lite"/>
    </source>
</evidence>
<evidence type="ECO:0000256" key="2">
    <source>
        <dbReference type="SAM" id="Phobius"/>
    </source>
</evidence>
<sequence>MKIPYSAHLSKPEYTGENRCWACTIVNLILASAISLVAARRSRKHGLLTFVTSTALIYTRGYLVPGTPTLTKTYLPPEILELFGKEPAMSDRSGLGAIDSEGGDETPGAAADEASGQAGETDDTANQDTADSLAAENDEPAKLLAESGILLPCEQEDDLCLDDGFQERWQAAMRNTDSASISARDAVTVFGLDDSARYVIRNYDGAKVLEADGMRVGQWPSKSALLADIAAAQIIEDEIPVWSELPPEQKGQLLNALRLFLETCPTADGGVELDTDTVESCCRSYRVATTRCTETGEVLFEHRVDQL</sequence>
<dbReference type="Pfam" id="PF26236">
    <property type="entry name" value="DUF8054_N"/>
    <property type="match status" value="1"/>
</dbReference>
<feature type="transmembrane region" description="Helical" evidence="2">
    <location>
        <begin position="20"/>
        <end position="39"/>
    </location>
</feature>
<dbReference type="EMBL" id="RKLQ01000001">
    <property type="protein sequence ID" value="MBX0302925.1"/>
    <property type="molecule type" value="Genomic_DNA"/>
</dbReference>
<reference evidence="6" key="1">
    <citation type="submission" date="2021-06" db="EMBL/GenBank/DDBJ databases">
        <title>Halomicroarcula sp. F24A a new haloarchaeum isolated from saline soil.</title>
        <authorList>
            <person name="Duran-Viseras A."/>
            <person name="Sanchez-Porro C."/>
            <person name="Ventosa A."/>
        </authorList>
    </citation>
    <scope>NUCLEOTIDE SEQUENCE</scope>
    <source>
        <strain evidence="6">F24A</strain>
    </source>
</reference>